<evidence type="ECO:0000313" key="9">
    <source>
        <dbReference type="Proteomes" id="UP000065734"/>
    </source>
</evidence>
<evidence type="ECO:0000256" key="3">
    <source>
        <dbReference type="ARBA" id="ARBA00023125"/>
    </source>
</evidence>
<name>A0A0H5BE30_BLAVI</name>
<dbReference type="Pfam" id="PF00126">
    <property type="entry name" value="HTH_1"/>
    <property type="match status" value="1"/>
</dbReference>
<dbReference type="GO" id="GO:0003700">
    <property type="term" value="F:DNA-binding transcription factor activity"/>
    <property type="evidence" value="ECO:0007669"/>
    <property type="project" value="InterPro"/>
</dbReference>
<evidence type="ECO:0000259" key="6">
    <source>
        <dbReference type="PROSITE" id="PS50931"/>
    </source>
</evidence>
<dbReference type="PANTHER" id="PTHR30579:SF3">
    <property type="entry name" value="TRANSCRIPTIONAL REGULATORY PROTEIN"/>
    <property type="match status" value="1"/>
</dbReference>
<dbReference type="InterPro" id="IPR036388">
    <property type="entry name" value="WH-like_DNA-bd_sf"/>
</dbReference>
<dbReference type="EMBL" id="AP014854">
    <property type="protein sequence ID" value="BAS00453.1"/>
    <property type="molecule type" value="Genomic_DNA"/>
</dbReference>
<dbReference type="Gene3D" id="3.40.190.290">
    <property type="match status" value="1"/>
</dbReference>
<dbReference type="PATRIC" id="fig|1079.6.peg.1951"/>
<dbReference type="KEGG" id="bvr:BVIR_1886"/>
<accession>A0A0H5BE30</accession>
<evidence type="ECO:0000256" key="5">
    <source>
        <dbReference type="SAM" id="MobiDB-lite"/>
    </source>
</evidence>
<proteinExistence type="inferred from homology"/>
<evidence type="ECO:0000313" key="8">
    <source>
        <dbReference type="EMBL" id="CUU42322.1"/>
    </source>
</evidence>
<dbReference type="InterPro" id="IPR036390">
    <property type="entry name" value="WH_DNA-bd_sf"/>
</dbReference>
<dbReference type="STRING" id="1079.BVIR_1886"/>
<dbReference type="InterPro" id="IPR005119">
    <property type="entry name" value="LysR_subst-bd"/>
</dbReference>
<dbReference type="RefSeq" id="WP_082416897.1">
    <property type="nucleotide sequence ID" value="NZ_AP014854.2"/>
</dbReference>
<dbReference type="EMBL" id="LN907867">
    <property type="protein sequence ID" value="CUU42322.1"/>
    <property type="molecule type" value="Genomic_DNA"/>
</dbReference>
<dbReference type="GO" id="GO:0003677">
    <property type="term" value="F:DNA binding"/>
    <property type="evidence" value="ECO:0007669"/>
    <property type="project" value="UniProtKB-KW"/>
</dbReference>
<keyword evidence="3" id="KW-0238">DNA-binding</keyword>
<organism evidence="8 9">
    <name type="scientific">Blastochloris viridis</name>
    <name type="common">Rhodopseudomonas viridis</name>
    <dbReference type="NCBI Taxonomy" id="1079"/>
    <lineage>
        <taxon>Bacteria</taxon>
        <taxon>Pseudomonadati</taxon>
        <taxon>Pseudomonadota</taxon>
        <taxon>Alphaproteobacteria</taxon>
        <taxon>Hyphomicrobiales</taxon>
        <taxon>Blastochloridaceae</taxon>
        <taxon>Blastochloris</taxon>
    </lineage>
</organism>
<keyword evidence="2" id="KW-0805">Transcription regulation</keyword>
<evidence type="ECO:0000256" key="4">
    <source>
        <dbReference type="ARBA" id="ARBA00023163"/>
    </source>
</evidence>
<dbReference type="PROSITE" id="PS50931">
    <property type="entry name" value="HTH_LYSR"/>
    <property type="match status" value="1"/>
</dbReference>
<comment type="similarity">
    <text evidence="1">Belongs to the LysR transcriptional regulatory family.</text>
</comment>
<feature type="region of interest" description="Disordered" evidence="5">
    <location>
        <begin position="1"/>
        <end position="21"/>
    </location>
</feature>
<dbReference type="InterPro" id="IPR050176">
    <property type="entry name" value="LTTR"/>
</dbReference>
<dbReference type="SUPFAM" id="SSF53850">
    <property type="entry name" value="Periplasmic binding protein-like II"/>
    <property type="match status" value="1"/>
</dbReference>
<sequence>MYARRERRVPGTEHKRPTPISAPPDWEAIRLFLEVTRQGSFRSASELLGLSVNALRRRINELESDLGVKLLTRHVDGVRATAEGEHILAAAQRMEQASFGLVRARDQIEPAIAGEVRLAVTEGLGTFWVVPRLVEFQRSYPRLLVDISCAMQSADVLRLEADVAIQLTRPTAKDLKVVKIGRLHVMPFVAKSYLDVYGCPQTVEDLLNHRIVLQLADQVAAQADYNEIFAGVPQPGFVAIRSNVSSTHYWAIAKGAGLGLLPTYAQAISARVVPVDLPLRMQCDIWLTYHSDANKIPRVRRLIEWIMKSFDPEKYPWFRDDFVHPRDFPKDFGGKPLVSLFEGFFGADDVTETRFSSGSTDSDSD</sequence>
<reference evidence="7" key="1">
    <citation type="journal article" date="2015" name="Genome Announc.">
        <title>Complete Genome Sequence of the Bacteriochlorophyll b-Producing Photosynthetic Bacterium Blastochloris viridis.</title>
        <authorList>
            <person name="Tsukatani Y."/>
            <person name="Hirose Y."/>
            <person name="Harada J."/>
            <person name="Misawa N."/>
            <person name="Mori K."/>
            <person name="Inoue K."/>
            <person name="Tamiaki H."/>
        </authorList>
    </citation>
    <scope>NUCLEOTIDE SEQUENCE [LARGE SCALE GENOMIC DNA]</scope>
    <source>
        <strain evidence="7">DSM 133</strain>
    </source>
</reference>
<keyword evidence="9" id="KW-1185">Reference proteome</keyword>
<dbReference type="PANTHER" id="PTHR30579">
    <property type="entry name" value="TRANSCRIPTIONAL REGULATOR"/>
    <property type="match status" value="1"/>
</dbReference>
<dbReference type="OrthoDB" id="9807765at2"/>
<keyword evidence="4" id="KW-0804">Transcription</keyword>
<dbReference type="Gene3D" id="1.10.10.10">
    <property type="entry name" value="Winged helix-like DNA-binding domain superfamily/Winged helix DNA-binding domain"/>
    <property type="match status" value="1"/>
</dbReference>
<evidence type="ECO:0000256" key="2">
    <source>
        <dbReference type="ARBA" id="ARBA00023015"/>
    </source>
</evidence>
<dbReference type="Proteomes" id="UP000065734">
    <property type="component" value="Chromosome I"/>
</dbReference>
<dbReference type="AlphaFoldDB" id="A0A0H5BE30"/>
<dbReference type="SUPFAM" id="SSF46785">
    <property type="entry name" value="Winged helix' DNA-binding domain"/>
    <property type="match status" value="1"/>
</dbReference>
<gene>
    <name evidence="8" type="primary">gcvA_1</name>
    <name evidence="7" type="ORF">BV133_2859</name>
    <name evidence="8" type="ORF">BVIRIDIS_13310</name>
</gene>
<reference evidence="8" key="2">
    <citation type="submission" date="2015-11" db="EMBL/GenBank/DDBJ databases">
        <authorList>
            <person name="Zhang Y."/>
            <person name="Guo Z."/>
        </authorList>
    </citation>
    <scope>NUCLEOTIDE SEQUENCE</scope>
    <source>
        <strain evidence="8">1</strain>
    </source>
</reference>
<evidence type="ECO:0000313" key="7">
    <source>
        <dbReference type="EMBL" id="BAS00453.1"/>
    </source>
</evidence>
<reference evidence="9" key="3">
    <citation type="journal article" date="2016" name="Genome Announc.">
        <title>Revised genome sequence of the purple photosynthetic bacterium Blastochloris viridis.</title>
        <authorList>
            <person name="Liu L.N."/>
            <person name="Faulkner M."/>
            <person name="Liu X."/>
            <person name="Huang F."/>
            <person name="Darby A.C."/>
            <person name="Hall N."/>
        </authorList>
    </citation>
    <scope>NUCLEOTIDE SEQUENCE [LARGE SCALE GENOMIC DNA]</scope>
    <source>
        <strain evidence="9">ATCC 19567 / DSM 133 / F</strain>
    </source>
</reference>
<protein>
    <submittedName>
        <fullName evidence="8">Gcv operon activator</fullName>
    </submittedName>
    <submittedName>
        <fullName evidence="7">Transcriptional regulator</fullName>
    </submittedName>
</protein>
<evidence type="ECO:0000256" key="1">
    <source>
        <dbReference type="ARBA" id="ARBA00009437"/>
    </source>
</evidence>
<dbReference type="Pfam" id="PF03466">
    <property type="entry name" value="LysR_substrate"/>
    <property type="match status" value="1"/>
</dbReference>
<dbReference type="InterPro" id="IPR000847">
    <property type="entry name" value="LysR_HTH_N"/>
</dbReference>
<feature type="domain" description="HTH lysR-type" evidence="6">
    <location>
        <begin position="24"/>
        <end position="81"/>
    </location>
</feature>